<dbReference type="EMBL" id="KR262062">
    <property type="protein sequence ID" value="AKJ66280.1"/>
    <property type="molecule type" value="Genomic_DNA"/>
</dbReference>
<proteinExistence type="inferred from homology"/>
<dbReference type="InterPro" id="IPR036390">
    <property type="entry name" value="WH_DNA-bd_sf"/>
</dbReference>
<dbReference type="RefSeq" id="WP_170449749.1">
    <property type="nucleotide sequence ID" value="NZ_JARURU010000064.1"/>
</dbReference>
<protein>
    <submittedName>
        <fullName evidence="3">Rep</fullName>
    </submittedName>
</protein>
<dbReference type="AlphaFoldDB" id="A0A0G3EM92"/>
<dbReference type="GO" id="GO:0003887">
    <property type="term" value="F:DNA-directed DNA polymerase activity"/>
    <property type="evidence" value="ECO:0007669"/>
    <property type="project" value="InterPro"/>
</dbReference>
<dbReference type="GO" id="GO:0006270">
    <property type="term" value="P:DNA replication initiation"/>
    <property type="evidence" value="ECO:0007669"/>
    <property type="project" value="InterPro"/>
</dbReference>
<evidence type="ECO:0000259" key="2">
    <source>
        <dbReference type="Pfam" id="PF01051"/>
    </source>
</evidence>
<evidence type="ECO:0000313" key="3">
    <source>
        <dbReference type="EMBL" id="AKJ66280.1"/>
    </source>
</evidence>
<name>A0A0G3EM92_GLAPU</name>
<sequence length="337" mass="39132">MSKNTSKPVSTKSNNLIDAGFFKKLNGMEIRIVNLAISKLNPTRSLSQNRRFEFSVQDFLDCNSGISDHKNAYDNVKNAVLRLSNIWVQVEPLSGYDYSEISLLTDRSYTKGKGRFMIEFHEKAMPYLAEIRNNYTSILLETFGALKSEYSLKMYEILSRWAFKGFVSIKLDELKILLDVVGMYDRYNNFSQRVLTPAVKEINAKTNLIVSVKPIRTGRAISELEFKIFDKSKAIPEEEPKRPRFPHKNRYGRFVKLDRENPKMSSADYGLWARDCLKILEDFYQKIEDVPNDDLLFYWIFLAINASNKSKLGTKKTFLDELKKRGYKIVECELVKI</sequence>
<organism evidence="3">
    <name type="scientific">Glaesserella parasuis</name>
    <name type="common">Haemophilus parasuis</name>
    <dbReference type="NCBI Taxonomy" id="738"/>
    <lineage>
        <taxon>Bacteria</taxon>
        <taxon>Pseudomonadati</taxon>
        <taxon>Pseudomonadota</taxon>
        <taxon>Gammaproteobacteria</taxon>
        <taxon>Pasteurellales</taxon>
        <taxon>Pasteurellaceae</taxon>
        <taxon>Glaesserella</taxon>
    </lineage>
</organism>
<accession>A0A0G3EM92</accession>
<dbReference type="Pfam" id="PF01051">
    <property type="entry name" value="Rep3_N"/>
    <property type="match status" value="1"/>
</dbReference>
<gene>
    <name evidence="3" type="primary">rep</name>
</gene>
<comment type="similarity">
    <text evidence="1">Belongs to the initiator RepB protein family.</text>
</comment>
<dbReference type="Gene3D" id="1.10.10.10">
    <property type="entry name" value="Winged helix-like DNA-binding domain superfamily/Winged helix DNA-binding domain"/>
    <property type="match status" value="2"/>
</dbReference>
<feature type="domain" description="Initiator Rep protein WH1" evidence="2">
    <location>
        <begin position="11"/>
        <end position="159"/>
    </location>
</feature>
<dbReference type="Pfam" id="PF21205">
    <property type="entry name" value="Rep3_C"/>
    <property type="match status" value="1"/>
</dbReference>
<evidence type="ECO:0000256" key="1">
    <source>
        <dbReference type="ARBA" id="ARBA00038283"/>
    </source>
</evidence>
<dbReference type="SUPFAM" id="SSF46785">
    <property type="entry name" value="Winged helix' DNA-binding domain"/>
    <property type="match status" value="2"/>
</dbReference>
<dbReference type="InterPro" id="IPR000525">
    <property type="entry name" value="Initiator_Rep_WH1"/>
</dbReference>
<geneLocation type="plasmid" evidence="3">
    <name>pHPSF1</name>
</geneLocation>
<reference evidence="3" key="1">
    <citation type="submission" date="2015-04" db="EMBL/GenBank/DDBJ databases">
        <title>Characterization of a novel small plasmid carrying florfenicol resistance gene floR in Haemophilus parasuis.</title>
        <authorList>
            <person name="Li B."/>
            <person name="Zhang Y."/>
            <person name="Wei J."/>
            <person name="Shao D."/>
            <person name="Liu K."/>
            <person name="Shi Y."/>
            <person name="Qiu Y."/>
            <person name="Ma Z."/>
        </authorList>
    </citation>
    <scope>NUCLEOTIDE SEQUENCE</scope>
    <source>
        <strain evidence="3">ASB17W</strain>
        <plasmid evidence="3">pHPSF1</plasmid>
    </source>
</reference>
<dbReference type="InterPro" id="IPR036388">
    <property type="entry name" value="WH-like_DNA-bd_sf"/>
</dbReference>
<keyword evidence="3" id="KW-0614">Plasmid</keyword>